<evidence type="ECO:0000256" key="4">
    <source>
        <dbReference type="ARBA" id="ARBA00023134"/>
    </source>
</evidence>
<protein>
    <recommendedName>
        <fullName evidence="5">GPN-loop GTPase 3</fullName>
    </recommendedName>
</protein>
<comment type="similarity">
    <text evidence="1 5">Belongs to the GPN-loop GTPase family.</text>
</comment>
<gene>
    <name evidence="6" type="primary">AGL117C</name>
    <name evidence="6" type="ORF">NGRA_0586</name>
</gene>
<evidence type="ECO:0000256" key="2">
    <source>
        <dbReference type="ARBA" id="ARBA00022741"/>
    </source>
</evidence>
<dbReference type="EMBL" id="SBJO01000024">
    <property type="protein sequence ID" value="KAF9764404.1"/>
    <property type="molecule type" value="Genomic_DNA"/>
</dbReference>
<comment type="subunit">
    <text evidence="5">Binds to RNA polymerase II (RNAPII).</text>
</comment>
<dbReference type="InterPro" id="IPR004130">
    <property type="entry name" value="Gpn"/>
</dbReference>
<dbReference type="OrthoDB" id="5839at2759"/>
<keyword evidence="4 5" id="KW-0342">GTP-binding</keyword>
<dbReference type="SUPFAM" id="SSF52540">
    <property type="entry name" value="P-loop containing nucleoside triphosphate hydrolases"/>
    <property type="match status" value="1"/>
</dbReference>
<proteinExistence type="inferred from homology"/>
<dbReference type="Proteomes" id="UP000740883">
    <property type="component" value="Unassembled WGS sequence"/>
</dbReference>
<dbReference type="InterPro" id="IPR027417">
    <property type="entry name" value="P-loop_NTPase"/>
</dbReference>
<dbReference type="Gene3D" id="3.40.50.300">
    <property type="entry name" value="P-loop containing nucleotide triphosphate hydrolases"/>
    <property type="match status" value="1"/>
</dbReference>
<dbReference type="PANTHER" id="PTHR21231:SF7">
    <property type="entry name" value="GPN-LOOP GTPASE 3"/>
    <property type="match status" value="1"/>
</dbReference>
<comment type="function">
    <text evidence="5">Small GTPase required for proper nuclear import of RNA polymerase II and III (RNAPII and RNAPIII). May act at an RNAP assembly step prior to nuclear import.</text>
</comment>
<dbReference type="Pfam" id="PF03029">
    <property type="entry name" value="ATP_bind_1"/>
    <property type="match status" value="1"/>
</dbReference>
<dbReference type="PANTHER" id="PTHR21231">
    <property type="entry name" value="XPA-BINDING PROTEIN 1-RELATED"/>
    <property type="match status" value="1"/>
</dbReference>
<reference evidence="6 7" key="1">
    <citation type="journal article" date="2020" name="Genome Biol. Evol.">
        <title>Comparative genomics of strictly vertically transmitted, feminizing microsporidia endosymbionts of amphipod crustaceans.</title>
        <authorList>
            <person name="Cormier A."/>
            <person name="Chebbi M.A."/>
            <person name="Giraud I."/>
            <person name="Wattier R."/>
            <person name="Teixeira M."/>
            <person name="Gilbert C."/>
            <person name="Rigaud T."/>
            <person name="Cordaux R."/>
        </authorList>
    </citation>
    <scope>NUCLEOTIDE SEQUENCE [LARGE SCALE GENOMIC DNA]</scope>
    <source>
        <strain evidence="6 7">Ou3-Ou53</strain>
    </source>
</reference>
<evidence type="ECO:0000313" key="6">
    <source>
        <dbReference type="EMBL" id="KAF9764404.1"/>
    </source>
</evidence>
<dbReference type="CDD" id="cd17868">
    <property type="entry name" value="GPN"/>
    <property type="match status" value="1"/>
</dbReference>
<comment type="caution">
    <text evidence="6">The sequence shown here is derived from an EMBL/GenBank/DDBJ whole genome shotgun (WGS) entry which is preliminary data.</text>
</comment>
<evidence type="ECO:0000256" key="5">
    <source>
        <dbReference type="RuleBase" id="RU365059"/>
    </source>
</evidence>
<organism evidence="6 7">
    <name type="scientific">Nosema granulosis</name>
    <dbReference type="NCBI Taxonomy" id="83296"/>
    <lineage>
        <taxon>Eukaryota</taxon>
        <taxon>Fungi</taxon>
        <taxon>Fungi incertae sedis</taxon>
        <taxon>Microsporidia</taxon>
        <taxon>Nosematidae</taxon>
        <taxon>Nosema</taxon>
    </lineage>
</organism>
<evidence type="ECO:0000256" key="1">
    <source>
        <dbReference type="ARBA" id="ARBA00005290"/>
    </source>
</evidence>
<sequence>MGQAIFIFGPAGSGKTTFTKNLLEHGRCTNRSFGIVNLDPAQISSDVEYTIDVRDYITVNDVMEECDLGPNGGLMLALEELWENIEEFDLDTLSGSYLLFDCPGQLELFMHSDVMNNIIDYVKQYFSCGILYLLEAQYIMDINKFIGGCLCSCISSFRFNLPVFNVLTKVDLVDENRLQKFLDVDEEILEELKDNKFGKLNRKIFEFLEENNLSKFTPLDWRNEESLEAILYNMDTCLQYFEDLEPIEMKD</sequence>
<keyword evidence="3 5" id="KW-0378">Hydrolase</keyword>
<keyword evidence="7" id="KW-1185">Reference proteome</keyword>
<name>A0A9P6H133_9MICR</name>
<evidence type="ECO:0000256" key="3">
    <source>
        <dbReference type="ARBA" id="ARBA00022801"/>
    </source>
</evidence>
<evidence type="ECO:0000313" key="7">
    <source>
        <dbReference type="Proteomes" id="UP000740883"/>
    </source>
</evidence>
<keyword evidence="2 5" id="KW-0547">Nucleotide-binding</keyword>
<dbReference type="AlphaFoldDB" id="A0A9P6H133"/>
<accession>A0A9P6H133</accession>
<dbReference type="GO" id="GO:0005525">
    <property type="term" value="F:GTP binding"/>
    <property type="evidence" value="ECO:0007669"/>
    <property type="project" value="UniProtKB-KW"/>
</dbReference>
<dbReference type="GO" id="GO:0003924">
    <property type="term" value="F:GTPase activity"/>
    <property type="evidence" value="ECO:0007669"/>
    <property type="project" value="TreeGrafter"/>
</dbReference>